<gene>
    <name evidence="1" type="ORF">SAMN02982985_04926</name>
</gene>
<protein>
    <submittedName>
        <fullName evidence="1">Uncharacterized protein</fullName>
    </submittedName>
</protein>
<dbReference type="OrthoDB" id="8759476at2"/>
<keyword evidence="2" id="KW-1185">Reference proteome</keyword>
<name>A0A1I4SSP9_9BURK</name>
<dbReference type="AlphaFoldDB" id="A0A1I4SSP9"/>
<dbReference type="Proteomes" id="UP000199470">
    <property type="component" value="Unassembled WGS sequence"/>
</dbReference>
<evidence type="ECO:0000313" key="2">
    <source>
        <dbReference type="Proteomes" id="UP000199470"/>
    </source>
</evidence>
<accession>A0A1I4SSP9</accession>
<evidence type="ECO:0000313" key="1">
    <source>
        <dbReference type="EMBL" id="SFM67484.1"/>
    </source>
</evidence>
<proteinExistence type="predicted"/>
<dbReference type="EMBL" id="FOTW01000027">
    <property type="protein sequence ID" value="SFM67484.1"/>
    <property type="molecule type" value="Genomic_DNA"/>
</dbReference>
<dbReference type="RefSeq" id="WP_093390344.1">
    <property type="nucleotide sequence ID" value="NZ_FOTW01000027.1"/>
</dbReference>
<organism evidence="1 2">
    <name type="scientific">Rugamonas rubra</name>
    <dbReference type="NCBI Taxonomy" id="758825"/>
    <lineage>
        <taxon>Bacteria</taxon>
        <taxon>Pseudomonadati</taxon>
        <taxon>Pseudomonadota</taxon>
        <taxon>Betaproteobacteria</taxon>
        <taxon>Burkholderiales</taxon>
        <taxon>Oxalobacteraceae</taxon>
        <taxon>Telluria group</taxon>
        <taxon>Rugamonas</taxon>
    </lineage>
</organism>
<reference evidence="1 2" key="1">
    <citation type="submission" date="2016-10" db="EMBL/GenBank/DDBJ databases">
        <authorList>
            <person name="de Groot N.N."/>
        </authorList>
    </citation>
    <scope>NUCLEOTIDE SEQUENCE [LARGE SCALE GENOMIC DNA]</scope>
    <source>
        <strain evidence="1 2">ATCC 43154</strain>
    </source>
</reference>
<sequence>MAAKEITATCVFNDEGKFTIVRLSGMRKITYQFDTSATNSDLALRYLVAINGRVHPADDGKPHALSAKQRQIVVTVARGNKVELYLNSDVHPDFRRYPVYAVVAEDNDVEVLITEKKGRSETHLKGKLGQPCDCRRNGKTLVDIYKTSLTGDIWTLVSNLYTVADADAMLPADTTPTIRAAVRRIYAGLPSPELVVEFPASDSAPKHTLRVRFEEAQNVRENTAYVSEVRGVLTRTHPRAYAALLAEAGAVGITEMRVTSGWRPMLGSIVHRAGLGLDINYAERDKERVNINRAVLTNTKAKPDKNVSAKERELYAEYEREKAENEVRKKELKSIESELARSHDNDDKARLQERLRVAKSRTDTSDQRLEIAYDSWNKERNKNEASLISVLRGRLHGNEYVKQVLDPWYMDVNTKSGAPPVPNEQRSANEKTHNNHLHITIQEPKIL</sequence>
<dbReference type="STRING" id="758825.SAMN02982985_04926"/>